<comment type="caution">
    <text evidence="2">The sequence shown here is derived from an EMBL/GenBank/DDBJ whole genome shotgun (WGS) entry which is preliminary data.</text>
</comment>
<reference evidence="2" key="1">
    <citation type="journal article" date="2020" name="mSystems">
        <title>Genome- and Community-Level Interaction Insights into Carbon Utilization and Element Cycling Functions of Hydrothermarchaeota in Hydrothermal Sediment.</title>
        <authorList>
            <person name="Zhou Z."/>
            <person name="Liu Y."/>
            <person name="Xu W."/>
            <person name="Pan J."/>
            <person name="Luo Z.H."/>
            <person name="Li M."/>
        </authorList>
    </citation>
    <scope>NUCLEOTIDE SEQUENCE [LARGE SCALE GENOMIC DNA]</scope>
    <source>
        <strain evidence="2">HyVt-533</strain>
    </source>
</reference>
<dbReference type="Pfam" id="PF02663">
    <property type="entry name" value="FmdE"/>
    <property type="match status" value="1"/>
</dbReference>
<gene>
    <name evidence="2" type="ORF">ENJ96_06050</name>
</gene>
<dbReference type="SUPFAM" id="SSF143555">
    <property type="entry name" value="FwdE-like"/>
    <property type="match status" value="1"/>
</dbReference>
<dbReference type="Proteomes" id="UP000886101">
    <property type="component" value="Unassembled WGS sequence"/>
</dbReference>
<dbReference type="EMBL" id="DROK01000172">
    <property type="protein sequence ID" value="HHI97396.1"/>
    <property type="molecule type" value="Genomic_DNA"/>
</dbReference>
<dbReference type="PANTHER" id="PTHR39418">
    <property type="entry name" value="DEHYDROGENASE-RELATED"/>
    <property type="match status" value="1"/>
</dbReference>
<protein>
    <submittedName>
        <fullName evidence="2">Formylmethanofuran dehydrogenase</fullName>
    </submittedName>
</protein>
<accession>A0A7V5U2X4</accession>
<evidence type="ECO:0000313" key="2">
    <source>
        <dbReference type="EMBL" id="HHI97396.1"/>
    </source>
</evidence>
<dbReference type="InterPro" id="IPR053194">
    <property type="entry name" value="tRNA_methyltr_O"/>
</dbReference>
<dbReference type="InterPro" id="IPR003814">
    <property type="entry name" value="FmdEsu_dom"/>
</dbReference>
<evidence type="ECO:0000259" key="1">
    <source>
        <dbReference type="Pfam" id="PF02663"/>
    </source>
</evidence>
<dbReference type="PANTHER" id="PTHR39418:SF1">
    <property type="entry name" value="DEHYDROGENASE"/>
    <property type="match status" value="1"/>
</dbReference>
<dbReference type="AlphaFoldDB" id="A0A7V5U2X4"/>
<dbReference type="Gene3D" id="3.30.1330.130">
    <property type="match status" value="1"/>
</dbReference>
<name>A0A7V5U2X4_9BACT</name>
<proteinExistence type="predicted"/>
<organism evidence="2">
    <name type="scientific">Thermodesulfatator atlanticus</name>
    <dbReference type="NCBI Taxonomy" id="501497"/>
    <lineage>
        <taxon>Bacteria</taxon>
        <taxon>Pseudomonadati</taxon>
        <taxon>Thermodesulfobacteriota</taxon>
        <taxon>Thermodesulfobacteria</taxon>
        <taxon>Thermodesulfobacteriales</taxon>
        <taxon>Thermodesulfatatoraceae</taxon>
        <taxon>Thermodesulfatator</taxon>
    </lineage>
</organism>
<sequence length="204" mass="23186">MNIFEVPFEEILAESVKTHGHLCPGQVLGVRLALLGLRLIGITDPKGNDRKKFLVFVEIDRCATDAIQSVTGASLGKRSLKFFDYGIMAATFYHLETEKAFRILAREEARELAGKYFPEIPDKYRRQLEAYRVMPEEELFEIQEVRVNISPFDLPGRPQKRVQCAVCGAWVQDGREIERQGRLLCRPCALGAYFKPLGLTPKAR</sequence>
<feature type="domain" description="Formylmethanofuran dehydrogenase subunit E" evidence="1">
    <location>
        <begin position="19"/>
        <end position="141"/>
    </location>
</feature>